<organism evidence="6 7">
    <name type="scientific">Candidatus Frankia alpina</name>
    <dbReference type="NCBI Taxonomy" id="2699483"/>
    <lineage>
        <taxon>Bacteria</taxon>
        <taxon>Bacillati</taxon>
        <taxon>Actinomycetota</taxon>
        <taxon>Actinomycetes</taxon>
        <taxon>Frankiales</taxon>
        <taxon>Frankiaceae</taxon>
        <taxon>Frankia</taxon>
    </lineage>
</organism>
<feature type="compositionally biased region" description="Low complexity" evidence="4">
    <location>
        <begin position="141"/>
        <end position="150"/>
    </location>
</feature>
<proteinExistence type="predicted"/>
<dbReference type="Pfam" id="PF00400">
    <property type="entry name" value="WD40"/>
    <property type="match status" value="2"/>
</dbReference>
<keyword evidence="7" id="KW-1185">Reference proteome</keyword>
<reference evidence="6 7" key="1">
    <citation type="submission" date="2019-04" db="EMBL/GenBank/DDBJ databases">
        <title>Draft genome sequences for three unisolated Alnus-infective Frankia Sp+ strains, AgTrS, AiOr and AvVan, the first sequenced Frankia strains able to sporulate in-planta.</title>
        <authorList>
            <person name="Bethencourt L."/>
            <person name="Vautrin F."/>
            <person name="Taib N."/>
            <person name="Dubost A."/>
            <person name="Castro-Garcia L."/>
            <person name="Imbaud O."/>
            <person name="Abrouk D."/>
            <person name="Fournier P."/>
            <person name="Briolay J."/>
            <person name="Nguyen A."/>
            <person name="Normand P."/>
            <person name="Fernandez M.P."/>
            <person name="Brochier-Armanet C."/>
            <person name="Herrera-Belaroussi A."/>
        </authorList>
    </citation>
    <scope>NUCLEOTIDE SEQUENCE [LARGE SCALE GENOMIC DNA]</scope>
    <source>
        <strain evidence="6 7">AvVan</strain>
    </source>
</reference>
<feature type="repeat" description="WD" evidence="3">
    <location>
        <begin position="833"/>
        <end position="874"/>
    </location>
</feature>
<dbReference type="SUPFAM" id="SSF141571">
    <property type="entry name" value="Pentapeptide repeat-like"/>
    <property type="match status" value="1"/>
</dbReference>
<feature type="compositionally biased region" description="Basic and acidic residues" evidence="4">
    <location>
        <begin position="221"/>
        <end position="247"/>
    </location>
</feature>
<name>A0A4S5ERJ7_9ACTN</name>
<evidence type="ECO:0000256" key="4">
    <source>
        <dbReference type="SAM" id="MobiDB-lite"/>
    </source>
</evidence>
<sequence>MSSAATAGGVFAVGQEWSLFQVDELKLVVAGINSTMALTHRPQDDVGQIGAAQADWFAERLAAYERRGWLRLGAIHHGHDSLPTTDGHAPATGGPPATGRHSDLFGRLNLLLAGQQTSPDGTRLDNALVLGPPRTTEADPADPANSADPAGPETDRAYELLRIDRTGVTQRPRVWTPDQARWIAGACAHVPVGATAAPRDRISHEWTGVDATLPPDDVDEPNAHERERDRDGREPPARHAEPQPRERFVDRVAEVARLLHSADQRQATVTAIAATSSGPSLDLTAARTAPAGGEETDALTRLVDWTATDGGGLALVLGDFGRGKTFLVHELARMLPERLPHVVPMLVELRHLEKAHGIDELLAAHLAGAGVRRFDRDSLRYMVRHGRIVLLFDGFDELALRVTYERAADHLATLLEALQGRAKLVLTSRSQHFRSDQQVRTALAQRLDLVGGREIIELSDFTDDQIEQFLIRTFDGDKAPATERLALIHDIHDLLGLSRNPRMLGFIARLDEARLRHVQAATGSIGSADLYRELLDAWLDHETDRASPAGAAPALSTADRLEAVTALAVRLWQSTERTVGTRELAAAASSVLTTLDAHGLDSEHAAHQVGSGTLLVRTGDDAFTFVHVSVMEFLAAAACEPPLRRAGPTVDLLDRRLVSPLMADFVVGLAGRDATLRWAGGVLGDANAPAAARRNALTFARRHDPALPRGAGLDRADLTGTDLTGLDLTDADLTDACCTATRLLRCNLTAAALDGGDWFQAALLGCTLEPDLPAHPALRFAALTGRDTPSLCTPPHGFVGDVAFSPTNRLVAYTANSTLVLVDAHTGTLLRTLTGHTGPISTVVFSPDGTHLATASLDHTARIWNTTDGTCTHTGHTGGVWSAAFSPTRDVIATASSDSTCRLWDAATGDLIAIMIGLRDGGWAVHRPDGTHTVVGRVAGEFWWSMGLCRFGPGELDAYLPAVQAAQ</sequence>
<dbReference type="InterPro" id="IPR007111">
    <property type="entry name" value="NACHT_NTPase"/>
</dbReference>
<dbReference type="InterPro" id="IPR027417">
    <property type="entry name" value="P-loop_NTPase"/>
</dbReference>
<feature type="region of interest" description="Disordered" evidence="4">
    <location>
        <begin position="205"/>
        <end position="247"/>
    </location>
</feature>
<dbReference type="PROSITE" id="PS00678">
    <property type="entry name" value="WD_REPEATS_1"/>
    <property type="match status" value="1"/>
</dbReference>
<evidence type="ECO:0000313" key="7">
    <source>
        <dbReference type="Proteomes" id="UP000305282"/>
    </source>
</evidence>
<evidence type="ECO:0000256" key="3">
    <source>
        <dbReference type="PROSITE-ProRule" id="PRU00221"/>
    </source>
</evidence>
<feature type="domain" description="NACHT" evidence="5">
    <location>
        <begin position="312"/>
        <end position="430"/>
    </location>
</feature>
<dbReference type="RefSeq" id="WP_136447954.1">
    <property type="nucleotide sequence ID" value="NZ_SSXH01000201.1"/>
</dbReference>
<evidence type="ECO:0000256" key="2">
    <source>
        <dbReference type="ARBA" id="ARBA00022737"/>
    </source>
</evidence>
<dbReference type="PROSITE" id="PS50837">
    <property type="entry name" value="NACHT"/>
    <property type="match status" value="1"/>
</dbReference>
<evidence type="ECO:0000256" key="1">
    <source>
        <dbReference type="ARBA" id="ARBA00022574"/>
    </source>
</evidence>
<keyword evidence="1 3" id="KW-0853">WD repeat</keyword>
<evidence type="ECO:0000259" key="5">
    <source>
        <dbReference type="PROSITE" id="PS50837"/>
    </source>
</evidence>
<dbReference type="PANTHER" id="PTHR19848:SF8">
    <property type="entry name" value="F-BOX AND WD REPEAT DOMAIN CONTAINING 7"/>
    <property type="match status" value="1"/>
</dbReference>
<dbReference type="Gene3D" id="3.40.50.300">
    <property type="entry name" value="P-loop containing nucleotide triphosphate hydrolases"/>
    <property type="match status" value="1"/>
</dbReference>
<dbReference type="AlphaFoldDB" id="A0A4S5ERJ7"/>
<dbReference type="PANTHER" id="PTHR19848">
    <property type="entry name" value="WD40 REPEAT PROTEIN"/>
    <property type="match status" value="1"/>
</dbReference>
<dbReference type="SUPFAM" id="SSF50998">
    <property type="entry name" value="Quinoprotein alcohol dehydrogenase-like"/>
    <property type="match status" value="1"/>
</dbReference>
<dbReference type="SMART" id="SM00320">
    <property type="entry name" value="WD40"/>
    <property type="match status" value="3"/>
</dbReference>
<dbReference type="InterPro" id="IPR019775">
    <property type="entry name" value="WD40_repeat_CS"/>
</dbReference>
<dbReference type="PROSITE" id="PS50294">
    <property type="entry name" value="WD_REPEATS_REGION"/>
    <property type="match status" value="2"/>
</dbReference>
<feature type="region of interest" description="Disordered" evidence="4">
    <location>
        <begin position="81"/>
        <end position="100"/>
    </location>
</feature>
<protein>
    <submittedName>
        <fullName evidence="6">NACHT domain-containing protein</fullName>
    </submittedName>
</protein>
<dbReference type="SUPFAM" id="SSF52540">
    <property type="entry name" value="P-loop containing nucleoside triphosphate hydrolases"/>
    <property type="match status" value="1"/>
</dbReference>
<dbReference type="EMBL" id="SSXH01000201">
    <property type="protein sequence ID" value="THJ74650.1"/>
    <property type="molecule type" value="Genomic_DNA"/>
</dbReference>
<comment type="caution">
    <text evidence="6">The sequence shown here is derived from an EMBL/GenBank/DDBJ whole genome shotgun (WGS) entry which is preliminary data.</text>
</comment>
<dbReference type="InterPro" id="IPR015943">
    <property type="entry name" value="WD40/YVTN_repeat-like_dom_sf"/>
</dbReference>
<dbReference type="Gene3D" id="2.160.20.80">
    <property type="entry name" value="E3 ubiquitin-protein ligase SopA"/>
    <property type="match status" value="1"/>
</dbReference>
<feature type="repeat" description="WD" evidence="3">
    <location>
        <begin position="873"/>
        <end position="914"/>
    </location>
</feature>
<dbReference type="Proteomes" id="UP000305282">
    <property type="component" value="Unassembled WGS sequence"/>
</dbReference>
<dbReference type="InterPro" id="IPR001680">
    <property type="entry name" value="WD40_rpt"/>
</dbReference>
<dbReference type="OrthoDB" id="134501at2"/>
<dbReference type="Pfam" id="PF05729">
    <property type="entry name" value="NACHT"/>
    <property type="match status" value="1"/>
</dbReference>
<feature type="region of interest" description="Disordered" evidence="4">
    <location>
        <begin position="130"/>
        <end position="153"/>
    </location>
</feature>
<dbReference type="InterPro" id="IPR011047">
    <property type="entry name" value="Quinoprotein_ADH-like_sf"/>
</dbReference>
<dbReference type="Pfam" id="PF00805">
    <property type="entry name" value="Pentapeptide"/>
    <property type="match status" value="1"/>
</dbReference>
<dbReference type="PROSITE" id="PS50082">
    <property type="entry name" value="WD_REPEATS_2"/>
    <property type="match status" value="2"/>
</dbReference>
<dbReference type="Gene3D" id="2.130.10.10">
    <property type="entry name" value="YVTN repeat-like/Quinoprotein amine dehydrogenase"/>
    <property type="match status" value="1"/>
</dbReference>
<accession>A0A4S5ERJ7</accession>
<gene>
    <name evidence="6" type="ORF">E7Y31_10205</name>
</gene>
<dbReference type="InterPro" id="IPR001646">
    <property type="entry name" value="5peptide_repeat"/>
</dbReference>
<evidence type="ECO:0000313" key="6">
    <source>
        <dbReference type="EMBL" id="THJ74650.1"/>
    </source>
</evidence>
<keyword evidence="2" id="KW-0677">Repeat</keyword>